<gene>
    <name evidence="2" type="ORF">APB76_11190</name>
</gene>
<keyword evidence="2" id="KW-0808">Transferase</keyword>
<dbReference type="Gene3D" id="3.40.630.30">
    <property type="match status" value="1"/>
</dbReference>
<dbReference type="InterPro" id="IPR051908">
    <property type="entry name" value="Ribosomal_N-acetyltransferase"/>
</dbReference>
<dbReference type="EMBL" id="LLEI02000032">
    <property type="protein sequence ID" value="OAJ93788.1"/>
    <property type="molecule type" value="Genomic_DNA"/>
</dbReference>
<dbReference type="PROSITE" id="PS51186">
    <property type="entry name" value="GNAT"/>
    <property type="match status" value="1"/>
</dbReference>
<organism evidence="2 3">
    <name type="scientific">Vibrio bivalvicida</name>
    <dbReference type="NCBI Taxonomy" id="1276888"/>
    <lineage>
        <taxon>Bacteria</taxon>
        <taxon>Pseudomonadati</taxon>
        <taxon>Pseudomonadota</taxon>
        <taxon>Gammaproteobacteria</taxon>
        <taxon>Vibrionales</taxon>
        <taxon>Vibrionaceae</taxon>
        <taxon>Vibrio</taxon>
        <taxon>Vibrio oreintalis group</taxon>
    </lineage>
</organism>
<dbReference type="RefSeq" id="WP_054961650.1">
    <property type="nucleotide sequence ID" value="NZ_LLEI02000032.1"/>
</dbReference>
<evidence type="ECO:0000259" key="1">
    <source>
        <dbReference type="PROSITE" id="PS51186"/>
    </source>
</evidence>
<dbReference type="GO" id="GO:1990189">
    <property type="term" value="F:protein N-terminal-serine acetyltransferase activity"/>
    <property type="evidence" value="ECO:0007669"/>
    <property type="project" value="TreeGrafter"/>
</dbReference>
<dbReference type="PANTHER" id="PTHR43441">
    <property type="entry name" value="RIBOSOMAL-PROTEIN-SERINE ACETYLTRANSFERASE"/>
    <property type="match status" value="1"/>
</dbReference>
<protein>
    <submittedName>
        <fullName evidence="2">Ribosomal-protein-serine acetyltransferase</fullName>
    </submittedName>
</protein>
<accession>A0A177XYW3</accession>
<proteinExistence type="predicted"/>
<dbReference type="Pfam" id="PF13302">
    <property type="entry name" value="Acetyltransf_3"/>
    <property type="match status" value="1"/>
</dbReference>
<dbReference type="PANTHER" id="PTHR43441:SF11">
    <property type="entry name" value="RIBOSOMAL-PROTEIN-SERINE ACETYLTRANSFERASE"/>
    <property type="match status" value="1"/>
</dbReference>
<dbReference type="AlphaFoldDB" id="A0A177XYW3"/>
<sequence>MSPDYQIVTPHLILRLISSDESSALQDCVVHSPSLHRWIDWCHSEFSLDDAERFILATRLNWVKSEAYGFGVFCRSSDKLLGMVAINELYHTFNMASIGYWITDESQGQGIGVNAVNALIEFCFSQLKLTRLEVVCDPDNLPSQKLIESCGGVFESKARNRFIFNGKPKTGLVYSVTPDSQ</sequence>
<comment type="caution">
    <text evidence="2">The sequence shown here is derived from an EMBL/GenBank/DDBJ whole genome shotgun (WGS) entry which is preliminary data.</text>
</comment>
<dbReference type="GO" id="GO:0008999">
    <property type="term" value="F:protein-N-terminal-alanine acetyltransferase activity"/>
    <property type="evidence" value="ECO:0007669"/>
    <property type="project" value="TreeGrafter"/>
</dbReference>
<dbReference type="SUPFAM" id="SSF55729">
    <property type="entry name" value="Acyl-CoA N-acyltransferases (Nat)"/>
    <property type="match status" value="1"/>
</dbReference>
<dbReference type="Proteomes" id="UP000078406">
    <property type="component" value="Unassembled WGS sequence"/>
</dbReference>
<dbReference type="InterPro" id="IPR000182">
    <property type="entry name" value="GNAT_dom"/>
</dbReference>
<feature type="domain" description="N-acetyltransferase" evidence="1">
    <location>
        <begin position="12"/>
        <end position="179"/>
    </location>
</feature>
<name>A0A177XYW3_9VIBR</name>
<dbReference type="InterPro" id="IPR016181">
    <property type="entry name" value="Acyl_CoA_acyltransferase"/>
</dbReference>
<evidence type="ECO:0000313" key="3">
    <source>
        <dbReference type="Proteomes" id="UP000078406"/>
    </source>
</evidence>
<reference evidence="2 3" key="1">
    <citation type="journal article" date="2016" name="Syst. Appl. Microbiol.">
        <title>Vibrio bivalvicida sp. nov., a novel larval pathogen for bivalve molluscs reared in a hatchery.</title>
        <authorList>
            <person name="Dubert J."/>
            <person name="Romalde J.L."/>
            <person name="Prado S."/>
            <person name="Barja J.L."/>
        </authorList>
    </citation>
    <scope>NUCLEOTIDE SEQUENCE [LARGE SCALE GENOMIC DNA]</scope>
    <source>
        <strain evidence="2 3">605</strain>
    </source>
</reference>
<dbReference type="GO" id="GO:0005737">
    <property type="term" value="C:cytoplasm"/>
    <property type="evidence" value="ECO:0007669"/>
    <property type="project" value="TreeGrafter"/>
</dbReference>
<evidence type="ECO:0000313" key="2">
    <source>
        <dbReference type="EMBL" id="OAJ93788.1"/>
    </source>
</evidence>